<dbReference type="Proteomes" id="UP001205609">
    <property type="component" value="Unassembled WGS sequence"/>
</dbReference>
<dbReference type="EMBL" id="JANUXY010000002">
    <property type="protein sequence ID" value="MCS4485862.1"/>
    <property type="molecule type" value="Genomic_DNA"/>
</dbReference>
<dbReference type="InterPro" id="IPR056944">
    <property type="entry name" value="Tubby_C-like"/>
</dbReference>
<sequence length="175" mass="21034">MYKYKVYNKLSTSSIKIKNENNDEIVGYIKKNYSNIFTRSIDLIGDGKFFNSFQVFNKENDLVFESKQRNPFKYRDFIIKFNRENGESLIFNIVDKHWFKLSEKTDFTFLNTEYILYKNMGEWAYIVNKETNKNVAKWKNPITSPVSIYFELLDDSLKEYDLLFLGIFHTYLYGE</sequence>
<accession>A0ABT2F209</accession>
<reference evidence="2 3" key="1">
    <citation type="journal article" date="2023" name="Int. J. Syst. Evol. Microbiol.">
        <title>Streptococcus sciuri sp. nov., Staphylococcus marylandisciuri sp. nov. and Staphylococcus americanisciuri sp. nov., isolated from faeces of eastern grey squirrel (Sciurus carolinensis).</title>
        <authorList>
            <person name="Volokhov D.V."/>
            <person name="Zagorodnyaya T.A."/>
            <person name="Furtak V.A."/>
            <person name="Nattanmai G."/>
            <person name="Randall L."/>
            <person name="Jose S."/>
            <person name="Gao Y."/>
            <person name="Eisenberg T."/>
            <person name="Delmonte P."/>
            <person name="Blom J."/>
            <person name="Mitchell K.K."/>
        </authorList>
    </citation>
    <scope>NUCLEOTIDE SEQUENCE [LARGE SCALE GENOMIC DNA]</scope>
    <source>
        <strain evidence="2 3">GRT3</strain>
    </source>
</reference>
<dbReference type="Pfam" id="PF23728">
    <property type="entry name" value="Tubby_C_like"/>
    <property type="match status" value="1"/>
</dbReference>
<feature type="domain" description="Tubby C-terminal" evidence="1">
    <location>
        <begin position="2"/>
        <end position="173"/>
    </location>
</feature>
<evidence type="ECO:0000313" key="2">
    <source>
        <dbReference type="EMBL" id="MCS4485862.1"/>
    </source>
</evidence>
<comment type="caution">
    <text evidence="2">The sequence shown here is derived from an EMBL/GenBank/DDBJ whole genome shotgun (WGS) entry which is preliminary data.</text>
</comment>
<keyword evidence="3" id="KW-1185">Reference proteome</keyword>
<evidence type="ECO:0000313" key="3">
    <source>
        <dbReference type="Proteomes" id="UP001205609"/>
    </source>
</evidence>
<gene>
    <name evidence="2" type="ORF">NXS11_03025</name>
</gene>
<protein>
    <recommendedName>
        <fullName evidence="1">Tubby C-terminal domain-containing protein</fullName>
    </recommendedName>
</protein>
<proteinExistence type="predicted"/>
<evidence type="ECO:0000259" key="1">
    <source>
        <dbReference type="Pfam" id="PF23728"/>
    </source>
</evidence>
<organism evidence="2 3">
    <name type="scientific">Staphylococcus americanisciuri</name>
    <dbReference type="NCBI Taxonomy" id="2973940"/>
    <lineage>
        <taxon>Bacteria</taxon>
        <taxon>Bacillati</taxon>
        <taxon>Bacillota</taxon>
        <taxon>Bacilli</taxon>
        <taxon>Bacillales</taxon>
        <taxon>Staphylococcaceae</taxon>
        <taxon>Staphylococcus</taxon>
    </lineage>
</organism>
<name>A0ABT2F209_9STAP</name>
<dbReference type="RefSeq" id="WP_259198534.1">
    <property type="nucleotide sequence ID" value="NZ_JANUXY010000002.1"/>
</dbReference>